<keyword evidence="13" id="KW-1185">Reference proteome</keyword>
<dbReference type="GO" id="GO:0006355">
    <property type="term" value="P:regulation of DNA-templated transcription"/>
    <property type="evidence" value="ECO:0007669"/>
    <property type="project" value="InterPro"/>
</dbReference>
<feature type="compositionally biased region" description="Basic and acidic residues" evidence="10">
    <location>
        <begin position="394"/>
        <end position="409"/>
    </location>
</feature>
<reference evidence="12" key="4">
    <citation type="submission" date="2024-02" db="EMBL/GenBank/DDBJ databases">
        <title>Comparative genomics of Cryptococcus and Kwoniella reveals pathogenesis evolution and contrasting modes of karyotype evolution via chromosome fusion or intercentromeric recombination.</title>
        <authorList>
            <person name="Coelho M.A."/>
            <person name="David-Palma M."/>
            <person name="Shea T."/>
            <person name="Bowers K."/>
            <person name="McGinley-Smith S."/>
            <person name="Mohammad A.W."/>
            <person name="Gnirke A."/>
            <person name="Yurkov A.M."/>
            <person name="Nowrousian M."/>
            <person name="Sun S."/>
            <person name="Cuomo C.A."/>
            <person name="Heitman J."/>
        </authorList>
    </citation>
    <scope>NUCLEOTIDE SEQUENCE</scope>
    <source>
        <strain evidence="12">CBS 10118</strain>
    </source>
</reference>
<dbReference type="GO" id="GO:0032931">
    <property type="term" value="F:histone H3K56 acetyltransferase activity"/>
    <property type="evidence" value="ECO:0007669"/>
    <property type="project" value="TreeGrafter"/>
</dbReference>
<sequence length="572" mass="62544">MTISTSSLRAHLLTSLLTLPNPHDLGLTILVSEPKKTTSIFPHTPIPPKCLQQDFLVVLSSSLAEGEPSSDSSTDLPSSSQPAGSHNPPKQVLVSAISANLYTFPSSINTSSSILYISKIDSSGYSPSALPLTRLLIVSFLNYFLIQLNNVRIQLFARSQNQYLFANSSNSGKKKVLSGAGLCRWWKNVYEESVISYIKSRSERSSVSISSEGNEKEEGGTAEGIRLNYLLPGYEQVESINLLGKGKDLPEGLKWEYKPPFNTPLSSSSSSTSKNLPPSLATLIPSLPDDPKTRFLEELVTDHFQQHQSTNPLKRQIQRSSAPSTTDPAQNGSSATTTRKTKKELDMEEELSQRQASHLALSKIDRNEFWERIGFRQECAGDVTGFFTLEMSRNEGKTSRGKDVARDNGQEATTENGSNTTGPAHTVETVNTITSLDPESKPVADSSCTTEEGKKEIPIPTTTPPASDAPILSTKEPLPLLRIEIINRLLTALTNLDFANLTLAIEGSEIWLKQVRSIVRGEIGEEGCDGCSGVIPRKEGLSENENGGGLVRKDRVEEKVTMLMPRKKKKVN</sequence>
<feature type="region of interest" description="Disordered" evidence="10">
    <location>
        <begin position="304"/>
        <end position="353"/>
    </location>
</feature>
<keyword evidence="4" id="KW-0227">DNA damage</keyword>
<comment type="subcellular location">
    <subcellularLocation>
        <location evidence="1">Nucleus</location>
    </subcellularLocation>
</comment>
<dbReference type="PROSITE" id="PS51728">
    <property type="entry name" value="RTT109_HAT"/>
    <property type="match status" value="1"/>
</dbReference>
<dbReference type="Proteomes" id="UP000092730">
    <property type="component" value="Chromosome 1"/>
</dbReference>
<dbReference type="InterPro" id="IPR016849">
    <property type="entry name" value="Rtt109"/>
</dbReference>
<feature type="compositionally biased region" description="Polar residues" evidence="10">
    <location>
        <begin position="306"/>
        <end position="338"/>
    </location>
</feature>
<dbReference type="KEGG" id="kbi:30205331"/>
<dbReference type="GeneID" id="30205331"/>
<comment type="catalytic activity">
    <reaction evidence="9">
        <text>L-lysyl-[histone] + acetyl-CoA = N(6)-acetyl-L-lysyl-[histone] + CoA + H(+)</text>
        <dbReference type="Rhea" id="RHEA:21992"/>
        <dbReference type="Rhea" id="RHEA-COMP:9845"/>
        <dbReference type="Rhea" id="RHEA-COMP:11338"/>
        <dbReference type="ChEBI" id="CHEBI:15378"/>
        <dbReference type="ChEBI" id="CHEBI:29969"/>
        <dbReference type="ChEBI" id="CHEBI:57287"/>
        <dbReference type="ChEBI" id="CHEBI:57288"/>
        <dbReference type="ChEBI" id="CHEBI:61930"/>
        <dbReference type="EC" id="2.3.1.48"/>
    </reaction>
    <physiologicalReaction direction="left-to-right" evidence="9">
        <dbReference type="Rhea" id="RHEA:21993"/>
    </physiologicalReaction>
</comment>
<dbReference type="GO" id="GO:0006974">
    <property type="term" value="P:DNA damage response"/>
    <property type="evidence" value="ECO:0007669"/>
    <property type="project" value="UniProtKB-KW"/>
</dbReference>
<dbReference type="InterPro" id="IPR013178">
    <property type="entry name" value="Histone_AcTrfase_Rtt109/CBP"/>
</dbReference>
<evidence type="ECO:0000256" key="6">
    <source>
        <dbReference type="ARBA" id="ARBA00023015"/>
    </source>
</evidence>
<dbReference type="AlphaFoldDB" id="A0A1B9GEI2"/>
<evidence type="ECO:0000256" key="3">
    <source>
        <dbReference type="ARBA" id="ARBA00022679"/>
    </source>
</evidence>
<dbReference type="GO" id="GO:0005634">
    <property type="term" value="C:nucleus"/>
    <property type="evidence" value="ECO:0007669"/>
    <property type="project" value="UniProtKB-SubCell"/>
</dbReference>
<keyword evidence="5" id="KW-0007">Acetylation</keyword>
<evidence type="ECO:0000313" key="11">
    <source>
        <dbReference type="EMBL" id="OCF29427.1"/>
    </source>
</evidence>
<evidence type="ECO:0000256" key="8">
    <source>
        <dbReference type="ARBA" id="ARBA00023242"/>
    </source>
</evidence>
<dbReference type="Pfam" id="PF08214">
    <property type="entry name" value="HAT_KAT11"/>
    <property type="match status" value="1"/>
</dbReference>
<evidence type="ECO:0000256" key="5">
    <source>
        <dbReference type="ARBA" id="ARBA00022990"/>
    </source>
</evidence>
<evidence type="ECO:0000256" key="2">
    <source>
        <dbReference type="ARBA" id="ARBA00013184"/>
    </source>
</evidence>
<organism evidence="11">
    <name type="scientific">Kwoniella bestiolae CBS 10118</name>
    <dbReference type="NCBI Taxonomy" id="1296100"/>
    <lineage>
        <taxon>Eukaryota</taxon>
        <taxon>Fungi</taxon>
        <taxon>Dikarya</taxon>
        <taxon>Basidiomycota</taxon>
        <taxon>Agaricomycotina</taxon>
        <taxon>Tremellomycetes</taxon>
        <taxon>Tremellales</taxon>
        <taxon>Cryptococcaceae</taxon>
        <taxon>Kwoniella</taxon>
    </lineage>
</organism>
<dbReference type="SMART" id="SM01250">
    <property type="entry name" value="KAT11"/>
    <property type="match status" value="1"/>
</dbReference>
<keyword evidence="7" id="KW-0804">Transcription</keyword>
<feature type="region of interest" description="Disordered" evidence="10">
    <location>
        <begin position="394"/>
        <end position="471"/>
    </location>
</feature>
<dbReference type="VEuPathDB" id="FungiDB:I302_00932"/>
<feature type="compositionally biased region" description="Low complexity" evidence="10">
    <location>
        <begin position="69"/>
        <end position="80"/>
    </location>
</feature>
<dbReference type="EMBL" id="KI894018">
    <property type="protein sequence ID" value="OCF29427.1"/>
    <property type="molecule type" value="Genomic_DNA"/>
</dbReference>
<dbReference type="OrthoDB" id="3361892at2759"/>
<feature type="compositionally biased region" description="Polar residues" evidence="10">
    <location>
        <begin position="410"/>
        <end position="437"/>
    </location>
</feature>
<evidence type="ECO:0000256" key="1">
    <source>
        <dbReference type="ARBA" id="ARBA00004123"/>
    </source>
</evidence>
<proteinExistence type="predicted"/>
<keyword evidence="8" id="KW-0539">Nucleus</keyword>
<keyword evidence="6" id="KW-0805">Transcription regulation</keyword>
<dbReference type="EC" id="2.3.1.48" evidence="2"/>
<protein>
    <recommendedName>
        <fullName evidence="2">histone acetyltransferase</fullName>
        <ecNumber evidence="2">2.3.1.48</ecNumber>
    </recommendedName>
</protein>
<reference evidence="11" key="1">
    <citation type="submission" date="2013-07" db="EMBL/GenBank/DDBJ databases">
        <title>The Genome Sequence of Cryptococcus bestiolae CBS10118.</title>
        <authorList>
            <consortium name="The Broad Institute Genome Sequencing Platform"/>
            <person name="Cuomo C."/>
            <person name="Litvintseva A."/>
            <person name="Chen Y."/>
            <person name="Heitman J."/>
            <person name="Sun S."/>
            <person name="Springer D."/>
            <person name="Dromer F."/>
            <person name="Young S.K."/>
            <person name="Zeng Q."/>
            <person name="Gargeya S."/>
            <person name="Fitzgerald M."/>
            <person name="Abouelleil A."/>
            <person name="Alvarado L."/>
            <person name="Berlin A.M."/>
            <person name="Chapman S.B."/>
            <person name="Dewar J."/>
            <person name="Goldberg J."/>
            <person name="Griggs A."/>
            <person name="Gujja S."/>
            <person name="Hansen M."/>
            <person name="Howarth C."/>
            <person name="Imamovic A."/>
            <person name="Larimer J."/>
            <person name="McCowan C."/>
            <person name="Murphy C."/>
            <person name="Pearson M."/>
            <person name="Priest M."/>
            <person name="Roberts A."/>
            <person name="Saif S."/>
            <person name="Shea T."/>
            <person name="Sykes S."/>
            <person name="Wortman J."/>
            <person name="Nusbaum C."/>
            <person name="Birren B."/>
        </authorList>
    </citation>
    <scope>NUCLEOTIDE SEQUENCE [LARGE SCALE GENOMIC DNA]</scope>
    <source>
        <strain evidence="11">CBS 10118</strain>
    </source>
</reference>
<evidence type="ECO:0000256" key="9">
    <source>
        <dbReference type="ARBA" id="ARBA00048940"/>
    </source>
</evidence>
<evidence type="ECO:0000256" key="10">
    <source>
        <dbReference type="SAM" id="MobiDB-lite"/>
    </source>
</evidence>
<evidence type="ECO:0000256" key="7">
    <source>
        <dbReference type="ARBA" id="ARBA00023163"/>
    </source>
</evidence>
<evidence type="ECO:0000256" key="4">
    <source>
        <dbReference type="ARBA" id="ARBA00022763"/>
    </source>
</evidence>
<dbReference type="STRING" id="1296100.A0A1B9GEI2"/>
<feature type="region of interest" description="Disordered" evidence="10">
    <location>
        <begin position="262"/>
        <end position="288"/>
    </location>
</feature>
<feature type="region of interest" description="Disordered" evidence="10">
    <location>
        <begin position="66"/>
        <end position="88"/>
    </location>
</feature>
<gene>
    <name evidence="11" type="ORF">I302_00932</name>
    <name evidence="12" type="ORF">I302_102243</name>
</gene>
<dbReference type="InterPro" id="IPR051236">
    <property type="entry name" value="HAT_RTT109-like"/>
</dbReference>
<dbReference type="PANTHER" id="PTHR31571:SF2">
    <property type="entry name" value="HISTONE ACETYLTRANSFERASE RTT109"/>
    <property type="match status" value="1"/>
</dbReference>
<accession>A0A1B9GEI2</accession>
<keyword evidence="3" id="KW-0808">Transferase</keyword>
<feature type="compositionally biased region" description="Low complexity" evidence="10">
    <location>
        <begin position="262"/>
        <end position="279"/>
    </location>
</feature>
<dbReference type="RefSeq" id="XP_019050497.1">
    <property type="nucleotide sequence ID" value="XM_019187619.1"/>
</dbReference>
<dbReference type="PANTHER" id="PTHR31571">
    <property type="entry name" value="ALTERED INHERITANCE OF MITOCHONDRIA PROTEIN 6"/>
    <property type="match status" value="1"/>
</dbReference>
<reference evidence="11" key="3">
    <citation type="submission" date="2014-01" db="EMBL/GenBank/DDBJ databases">
        <title>Evolution of pathogenesis and genome organization in the Tremellales.</title>
        <authorList>
            <person name="Cuomo C."/>
            <person name="Litvintseva A."/>
            <person name="Heitman J."/>
            <person name="Chen Y."/>
            <person name="Sun S."/>
            <person name="Springer D."/>
            <person name="Dromer F."/>
            <person name="Young S."/>
            <person name="Zeng Q."/>
            <person name="Chapman S."/>
            <person name="Gujja S."/>
            <person name="Saif S."/>
            <person name="Birren B."/>
        </authorList>
    </citation>
    <scope>NUCLEOTIDE SEQUENCE</scope>
    <source>
        <strain evidence="11">CBS 10118</strain>
    </source>
</reference>
<name>A0A1B9GEI2_9TREE</name>
<reference evidence="12" key="2">
    <citation type="submission" date="2013-07" db="EMBL/GenBank/DDBJ databases">
        <authorList>
            <consortium name="The Broad Institute Genome Sequencing Platform"/>
            <person name="Cuomo C."/>
            <person name="Litvintseva A."/>
            <person name="Chen Y."/>
            <person name="Heitman J."/>
            <person name="Sun S."/>
            <person name="Springer D."/>
            <person name="Dromer F."/>
            <person name="Young S.K."/>
            <person name="Zeng Q."/>
            <person name="Gargeya S."/>
            <person name="Fitzgerald M."/>
            <person name="Abouelleil A."/>
            <person name="Alvarado L."/>
            <person name="Berlin A.M."/>
            <person name="Chapman S.B."/>
            <person name="Dewar J."/>
            <person name="Goldberg J."/>
            <person name="Griggs A."/>
            <person name="Gujja S."/>
            <person name="Hansen M."/>
            <person name="Howarth C."/>
            <person name="Imamovic A."/>
            <person name="Larimer J."/>
            <person name="McCowan C."/>
            <person name="Murphy C."/>
            <person name="Pearson M."/>
            <person name="Priest M."/>
            <person name="Roberts A."/>
            <person name="Saif S."/>
            <person name="Shea T."/>
            <person name="Sykes S."/>
            <person name="Wortman J."/>
            <person name="Nusbaum C."/>
            <person name="Birren B."/>
        </authorList>
    </citation>
    <scope>NUCLEOTIDE SEQUENCE</scope>
    <source>
        <strain evidence="12">CBS 10118</strain>
    </source>
</reference>
<evidence type="ECO:0000313" key="12">
    <source>
        <dbReference type="EMBL" id="WVW80265.1"/>
    </source>
</evidence>
<dbReference type="EMBL" id="CP144541">
    <property type="protein sequence ID" value="WVW80265.1"/>
    <property type="molecule type" value="Genomic_DNA"/>
</dbReference>
<evidence type="ECO:0000313" key="13">
    <source>
        <dbReference type="Proteomes" id="UP000092730"/>
    </source>
</evidence>